<dbReference type="InterPro" id="IPR025665">
    <property type="entry name" value="Beta-barrel_OMP_2"/>
</dbReference>
<protein>
    <submittedName>
        <fullName evidence="2">Outer membrane protein beta-barrel domain protein</fullName>
    </submittedName>
</protein>
<feature type="domain" description="Outer membrane protein beta-barrel" evidence="1">
    <location>
        <begin position="20"/>
        <end position="208"/>
    </location>
</feature>
<comment type="caution">
    <text evidence="2">The sequence shown here is derived from an EMBL/GenBank/DDBJ whole genome shotgun (WGS) entry which is preliminary data.</text>
</comment>
<name>U2LIJ6_9BACT</name>
<dbReference type="AlphaFoldDB" id="U2LIJ6"/>
<dbReference type="PATRIC" id="fig|1081904.3.peg.213"/>
<gene>
    <name evidence="2" type="ORF">HMPREF1218_1883</name>
</gene>
<dbReference type="RefSeq" id="WP_021582942.1">
    <property type="nucleotide sequence ID" value="NZ_AWET01000006.1"/>
</dbReference>
<dbReference type="Pfam" id="PF13568">
    <property type="entry name" value="OMP_b-brl_2"/>
    <property type="match status" value="1"/>
</dbReference>
<sequence>MMKKQLLILILLSGVCLVNAQGISGRFSIIPRLGGTVANTTDTKAATGRNNASIDSRYRGGFIAGLDIEYTVSEQIGIALGACYATEGSRFPDIEVFGKQPKSAGYHDWHTDLHYVNVPLTANYYVLPGLAVKAGIQFGFLLDAKEKFQRTEITTDKTGAKQYGATEEHRNSLKDKFRHTDFSIPIGFSYEYMNVILDARYNFGLTRIHTGELSNTVHSKNRFLTFTVGYRFGL</sequence>
<reference evidence="2 3" key="1">
    <citation type="submission" date="2013-08" db="EMBL/GenBank/DDBJ databases">
        <authorList>
            <person name="Durkin A.S."/>
            <person name="Haft D.R."/>
            <person name="McCorrison J."/>
            <person name="Torralba M."/>
            <person name="Gillis M."/>
            <person name="Haft D.H."/>
            <person name="Methe B."/>
            <person name="Sutton G."/>
            <person name="Nelson K.E."/>
        </authorList>
    </citation>
    <scope>NUCLEOTIDE SEQUENCE [LARGE SCALE GENOMIC DNA]</scope>
    <source>
        <strain evidence="2 3">F0068</strain>
    </source>
</reference>
<dbReference type="Proteomes" id="UP000016600">
    <property type="component" value="Unassembled WGS sequence"/>
</dbReference>
<dbReference type="EMBL" id="AWET01000006">
    <property type="protein sequence ID" value="ERK04051.1"/>
    <property type="molecule type" value="Genomic_DNA"/>
</dbReference>
<accession>U2LIJ6</accession>
<organism evidence="2 3">
    <name type="scientific">Hoylesella pleuritidis F0068</name>
    <dbReference type="NCBI Taxonomy" id="1081904"/>
    <lineage>
        <taxon>Bacteria</taxon>
        <taxon>Pseudomonadati</taxon>
        <taxon>Bacteroidota</taxon>
        <taxon>Bacteroidia</taxon>
        <taxon>Bacteroidales</taxon>
        <taxon>Prevotellaceae</taxon>
        <taxon>Hoylesella</taxon>
    </lineage>
</organism>
<proteinExistence type="predicted"/>
<evidence type="ECO:0000313" key="2">
    <source>
        <dbReference type="EMBL" id="ERK04051.1"/>
    </source>
</evidence>
<evidence type="ECO:0000313" key="3">
    <source>
        <dbReference type="Proteomes" id="UP000016600"/>
    </source>
</evidence>
<keyword evidence="3" id="KW-1185">Reference proteome</keyword>
<evidence type="ECO:0000259" key="1">
    <source>
        <dbReference type="Pfam" id="PF13568"/>
    </source>
</evidence>